<reference evidence="1 2" key="1">
    <citation type="submission" date="2016-03" db="EMBL/GenBank/DDBJ databases">
        <title>Whole genome sequencing of Grifola frondosa 9006-11.</title>
        <authorList>
            <person name="Min B."/>
            <person name="Park H."/>
            <person name="Kim J.-G."/>
            <person name="Cho H."/>
            <person name="Oh Y.-L."/>
            <person name="Kong W.-S."/>
            <person name="Choi I.-G."/>
        </authorList>
    </citation>
    <scope>NUCLEOTIDE SEQUENCE [LARGE SCALE GENOMIC DNA]</scope>
    <source>
        <strain evidence="1 2">9006-11</strain>
    </source>
</reference>
<keyword evidence="2" id="KW-1185">Reference proteome</keyword>
<comment type="caution">
    <text evidence="1">The sequence shown here is derived from an EMBL/GenBank/DDBJ whole genome shotgun (WGS) entry which is preliminary data.</text>
</comment>
<protein>
    <submittedName>
        <fullName evidence="1">Uncharacterized protein</fullName>
    </submittedName>
</protein>
<evidence type="ECO:0000313" key="2">
    <source>
        <dbReference type="Proteomes" id="UP000092993"/>
    </source>
</evidence>
<sequence length="68" mass="7552">MRQKQFSDLSLGYLRDAIGSSALLLLVIECQCVKCMNLLLGWELISGTSALIPRGSLVMRFETFKTAN</sequence>
<name>A0A1C7MA76_GRIFR</name>
<evidence type="ECO:0000313" key="1">
    <source>
        <dbReference type="EMBL" id="OBZ73815.1"/>
    </source>
</evidence>
<proteinExistence type="predicted"/>
<dbReference type="EMBL" id="LUGG01000006">
    <property type="protein sequence ID" value="OBZ73815.1"/>
    <property type="molecule type" value="Genomic_DNA"/>
</dbReference>
<dbReference type="AlphaFoldDB" id="A0A1C7MA76"/>
<accession>A0A1C7MA76</accession>
<dbReference type="Proteomes" id="UP000092993">
    <property type="component" value="Unassembled WGS sequence"/>
</dbReference>
<gene>
    <name evidence="1" type="ORF">A0H81_06195</name>
</gene>
<organism evidence="1 2">
    <name type="scientific">Grifola frondosa</name>
    <name type="common">Maitake</name>
    <name type="synonym">Polyporus frondosus</name>
    <dbReference type="NCBI Taxonomy" id="5627"/>
    <lineage>
        <taxon>Eukaryota</taxon>
        <taxon>Fungi</taxon>
        <taxon>Dikarya</taxon>
        <taxon>Basidiomycota</taxon>
        <taxon>Agaricomycotina</taxon>
        <taxon>Agaricomycetes</taxon>
        <taxon>Polyporales</taxon>
        <taxon>Grifolaceae</taxon>
        <taxon>Grifola</taxon>
    </lineage>
</organism>